<feature type="domain" description="Non-reducing end beta-L-arabinofuranosidase-like GH127 middle" evidence="2">
    <location>
        <begin position="432"/>
        <end position="527"/>
    </location>
</feature>
<dbReference type="EMBL" id="SSSN01000007">
    <property type="protein sequence ID" value="THG34041.1"/>
    <property type="molecule type" value="Genomic_DNA"/>
</dbReference>
<evidence type="ECO:0000259" key="3">
    <source>
        <dbReference type="Pfam" id="PF20737"/>
    </source>
</evidence>
<dbReference type="Pfam" id="PF07944">
    <property type="entry name" value="Beta-AFase-like_GH127_cat"/>
    <property type="match status" value="1"/>
</dbReference>
<name>A0A4S4FUL3_9MICO</name>
<feature type="domain" description="Non-reducing end beta-L-arabinofuranosidase-like GH127 C-terminal" evidence="3">
    <location>
        <begin position="529"/>
        <end position="647"/>
    </location>
</feature>
<dbReference type="Proteomes" id="UP000307380">
    <property type="component" value="Unassembled WGS sequence"/>
</dbReference>
<dbReference type="InterPro" id="IPR049046">
    <property type="entry name" value="Beta-AFase-like_GH127_middle"/>
</dbReference>
<keyword evidence="4" id="KW-0378">Hydrolase</keyword>
<dbReference type="Pfam" id="PF20736">
    <property type="entry name" value="Glyco_hydro127M"/>
    <property type="match status" value="1"/>
</dbReference>
<dbReference type="PANTHER" id="PTHR43465">
    <property type="entry name" value="DUF1680 DOMAIN PROTEIN (AFU_ORTHOLOGUE AFUA_1G08910)"/>
    <property type="match status" value="1"/>
</dbReference>
<dbReference type="RefSeq" id="WP_136424677.1">
    <property type="nucleotide sequence ID" value="NZ_SSSN01000007.1"/>
</dbReference>
<dbReference type="Pfam" id="PF20737">
    <property type="entry name" value="Glyco_hydro127C"/>
    <property type="match status" value="1"/>
</dbReference>
<dbReference type="InterPro" id="IPR008928">
    <property type="entry name" value="6-hairpin_glycosidase_sf"/>
</dbReference>
<dbReference type="InterPro" id="IPR049174">
    <property type="entry name" value="Beta-AFase-like"/>
</dbReference>
<evidence type="ECO:0000259" key="2">
    <source>
        <dbReference type="Pfam" id="PF20736"/>
    </source>
</evidence>
<dbReference type="GO" id="GO:0016787">
    <property type="term" value="F:hydrolase activity"/>
    <property type="evidence" value="ECO:0007669"/>
    <property type="project" value="UniProtKB-KW"/>
</dbReference>
<organism evidence="4 5">
    <name type="scientific">Orlajensenia flava</name>
    <dbReference type="NCBI Taxonomy" id="2565934"/>
    <lineage>
        <taxon>Bacteria</taxon>
        <taxon>Bacillati</taxon>
        <taxon>Actinomycetota</taxon>
        <taxon>Actinomycetes</taxon>
        <taxon>Micrococcales</taxon>
        <taxon>Microbacteriaceae</taxon>
        <taxon>Orlajensenia</taxon>
    </lineage>
</organism>
<dbReference type="PANTHER" id="PTHR43465:SF2">
    <property type="entry name" value="DUF1680 DOMAIN PROTEIN (AFU_ORTHOLOGUE AFUA_1G08910)"/>
    <property type="match status" value="1"/>
</dbReference>
<protein>
    <submittedName>
        <fullName evidence="4">Glycoside hydrolase family 127 protein</fullName>
    </submittedName>
</protein>
<reference evidence="4 5" key="1">
    <citation type="submission" date="2019-04" db="EMBL/GenBank/DDBJ databases">
        <authorList>
            <person name="Jiang L."/>
        </authorList>
    </citation>
    <scope>NUCLEOTIDE SEQUENCE [LARGE SCALE GENOMIC DNA]</scope>
    <source>
        <strain evidence="4 5">YIM 131861</strain>
    </source>
</reference>
<dbReference type="SUPFAM" id="SSF48208">
    <property type="entry name" value="Six-hairpin glycosidases"/>
    <property type="match status" value="1"/>
</dbReference>
<dbReference type="InterPro" id="IPR049049">
    <property type="entry name" value="Beta-AFase-like_GH127_C"/>
</dbReference>
<evidence type="ECO:0000313" key="5">
    <source>
        <dbReference type="Proteomes" id="UP000307380"/>
    </source>
</evidence>
<dbReference type="GO" id="GO:0005975">
    <property type="term" value="P:carbohydrate metabolic process"/>
    <property type="evidence" value="ECO:0007669"/>
    <property type="project" value="InterPro"/>
</dbReference>
<dbReference type="AlphaFoldDB" id="A0A4S4FUL3"/>
<gene>
    <name evidence="4" type="ORF">E6C70_11530</name>
</gene>
<accession>A0A4S4FUL3</accession>
<feature type="domain" description="Non-reducing end beta-L-arabinofuranosidase-like GH127 catalytic" evidence="1">
    <location>
        <begin position="29"/>
        <end position="420"/>
    </location>
</feature>
<dbReference type="OrthoDB" id="9757939at2"/>
<keyword evidence="5" id="KW-1185">Reference proteome</keyword>
<evidence type="ECO:0000313" key="4">
    <source>
        <dbReference type="EMBL" id="THG34041.1"/>
    </source>
</evidence>
<sequence length="650" mass="71481">MHSARPIAPVIPVNQRNIAFRPIGLDAARIVDGPWAQWQHDNRKVTMAHSFEWLERDGTIDNLRRLDPQAGDDRPRRGLWFTDSDLYKALEAVAWDSALEQSNERDALIADLAGIIGRAQQPDGYVNSFVQAGLDVRWDNLVKSHELYCMGHLIQAGIADRRATGRSELFTIAIKAADVIVEDFGGLRRDDTDGHEEIEMALVELYRETGERKYLEMAEQFVDVRGHGVLDASLHFDSAYYQDAIPVRDETTVTGHAVRAIYLLAGVVDLYLETGEKALLDAALEQWSSMTATKTYLTGAVGSRFAGEAFGDSYELPPDLAYGETCATIGNMMLSWRLLLATGQSRFADAFERGLYNLFAASTSIERTAFFYNNPAQRRAPYPAAPTDTRPLRADAPGTRPTWFECACCPPNIMRTIATLPAYLASNDDSGVQLHQFVAADLVFELGAGAVSLSVQTQYPLDGRVAITVTEAPDNPFTLSVRRPDWADALGVAINGGSVDVDATDAGYVPITRTWEAGDVLVIDIPMHPRLTVAHPAVDAVRGTVAIERGPVVYAFESVDQADDVDLNRVELLAERPLAERLGDVEGQETVLITAAGYLRDDTSWTGTGWHSRADAPPVDGRPVELVAIPYSLWANRGPSVMRIFVPEHR</sequence>
<evidence type="ECO:0000259" key="1">
    <source>
        <dbReference type="Pfam" id="PF07944"/>
    </source>
</evidence>
<comment type="caution">
    <text evidence="4">The sequence shown here is derived from an EMBL/GenBank/DDBJ whole genome shotgun (WGS) entry which is preliminary data.</text>
</comment>
<proteinExistence type="predicted"/>
<dbReference type="InterPro" id="IPR012878">
    <property type="entry name" value="Beta-AFase-like_GH127_cat"/>
</dbReference>